<reference evidence="11" key="1">
    <citation type="submission" date="2009-04" db="EMBL/GenBank/DDBJ databases">
        <authorList>
            <person name="Weinstock G."/>
            <person name="Sodergren E."/>
            <person name="Clifton S."/>
            <person name="Fulton L."/>
            <person name="Fulton B."/>
            <person name="Courtney L."/>
            <person name="Fronick C."/>
            <person name="Harrison M."/>
            <person name="Strong C."/>
            <person name="Farmer C."/>
            <person name="Delahaunty K."/>
            <person name="Markovic C."/>
            <person name="Hall O."/>
            <person name="Minx P."/>
            <person name="Tomlinson C."/>
            <person name="Mitreva M."/>
            <person name="Nelson J."/>
            <person name="Hou S."/>
            <person name="Wollam A."/>
            <person name="Pepin K.H."/>
            <person name="Johnson M."/>
            <person name="Bhonagiri V."/>
            <person name="Nash W.E."/>
            <person name="Warren W."/>
            <person name="Chinwalla A."/>
            <person name="Mardis E.R."/>
            <person name="Wilson R.K."/>
        </authorList>
    </citation>
    <scope>NUCLEOTIDE SEQUENCE [LARGE SCALE GENOMIC DNA]</scope>
    <source>
        <strain evidence="11">DSM 14600</strain>
    </source>
</reference>
<dbReference type="InterPro" id="IPR005467">
    <property type="entry name" value="His_kinase_dom"/>
</dbReference>
<dbReference type="Pfam" id="PF02518">
    <property type="entry name" value="HATPase_c"/>
    <property type="match status" value="1"/>
</dbReference>
<accession>C4GCI0</accession>
<evidence type="ECO:0000256" key="6">
    <source>
        <dbReference type="ARBA" id="ARBA00022777"/>
    </source>
</evidence>
<evidence type="ECO:0000256" key="2">
    <source>
        <dbReference type="ARBA" id="ARBA00004370"/>
    </source>
</evidence>
<dbReference type="RefSeq" id="WP_006906669.1">
    <property type="nucleotide sequence ID" value="NZ_GG665867.1"/>
</dbReference>
<name>C4GCI0_9FIRM</name>
<proteinExistence type="predicted"/>
<evidence type="ECO:0000256" key="9">
    <source>
        <dbReference type="SAM" id="Phobius"/>
    </source>
</evidence>
<comment type="subcellular location">
    <subcellularLocation>
        <location evidence="2">Membrane</location>
    </subcellularLocation>
</comment>
<feature type="transmembrane region" description="Helical" evidence="9">
    <location>
        <begin position="172"/>
        <end position="195"/>
    </location>
</feature>
<dbReference type="Gene3D" id="1.10.287.130">
    <property type="match status" value="1"/>
</dbReference>
<evidence type="ECO:0000259" key="10">
    <source>
        <dbReference type="PROSITE" id="PS50109"/>
    </source>
</evidence>
<evidence type="ECO:0000256" key="8">
    <source>
        <dbReference type="SAM" id="MobiDB-lite"/>
    </source>
</evidence>
<evidence type="ECO:0000256" key="5">
    <source>
        <dbReference type="ARBA" id="ARBA00022679"/>
    </source>
</evidence>
<organism evidence="11 12">
    <name type="scientific">Shuttleworthella satelles DSM 14600</name>
    <dbReference type="NCBI Taxonomy" id="626523"/>
    <lineage>
        <taxon>Bacteria</taxon>
        <taxon>Bacillati</taxon>
        <taxon>Bacillota</taxon>
        <taxon>Clostridia</taxon>
        <taxon>Lachnospirales</taxon>
        <taxon>Lachnospiraceae</taxon>
        <taxon>Shuttleworthella</taxon>
    </lineage>
</organism>
<dbReference type="PANTHER" id="PTHR45453:SF1">
    <property type="entry name" value="PHOSPHATE REGULON SENSOR PROTEIN PHOR"/>
    <property type="match status" value="1"/>
</dbReference>
<dbReference type="CDD" id="cd00075">
    <property type="entry name" value="HATPase"/>
    <property type="match status" value="1"/>
</dbReference>
<dbReference type="InterPro" id="IPR003594">
    <property type="entry name" value="HATPase_dom"/>
</dbReference>
<dbReference type="GO" id="GO:0016036">
    <property type="term" value="P:cellular response to phosphate starvation"/>
    <property type="evidence" value="ECO:0007669"/>
    <property type="project" value="TreeGrafter"/>
</dbReference>
<keyword evidence="9" id="KW-0812">Transmembrane</keyword>
<protein>
    <recommendedName>
        <fullName evidence="3">histidine kinase</fullName>
        <ecNumber evidence="3">2.7.13.3</ecNumber>
    </recommendedName>
</protein>
<dbReference type="EMBL" id="ACIP02000004">
    <property type="protein sequence ID" value="EEP27680.1"/>
    <property type="molecule type" value="Genomic_DNA"/>
</dbReference>
<sequence length="427" mass="46609">MFRQLRRKFIGLSMLSVLIVLTLIMGAVNLINYRSMTKSADQKLALLAGQGGRFGSKPPEDKPPGDFDAETPFSSRYFSVSLSADNQVTASDTDHIAAINAEQAASYAQKLALGGLPRQGYLGRYRYLLQEKSADQGKSKSDSQSQDKEAGSSDTTARTYYFLDTQPQMQSFYSFLYGSLAAGAGGLLFVFLLLLPASRRAVGPIVESYSKQRQFITDANHELKTPLAVLAANNEVIEMDYGTSEWTVSNHRQIDRLNALVEKLVLLSRMEEEGPRLTIEKVDFSQMVLEAAESFDAPARTRGRSLTISVAPSISLECDPASMQQLLSLLLDNALKYSDQGGSIEVTLASTAKGKLLTIRNTVDSIPQGDLSRLFERFYRLDSSRNSKTGGYGIGLAVAKAIVKTHKGKITATSPDGKSVIFTVLLP</sequence>
<dbReference type="SMART" id="SM00387">
    <property type="entry name" value="HATPase_c"/>
    <property type="match status" value="1"/>
</dbReference>
<dbReference type="InterPro" id="IPR036890">
    <property type="entry name" value="HATPase_C_sf"/>
</dbReference>
<feature type="region of interest" description="Disordered" evidence="8">
    <location>
        <begin position="133"/>
        <end position="152"/>
    </location>
</feature>
<evidence type="ECO:0000256" key="1">
    <source>
        <dbReference type="ARBA" id="ARBA00000085"/>
    </source>
</evidence>
<feature type="domain" description="Histidine kinase" evidence="10">
    <location>
        <begin position="218"/>
        <end position="427"/>
    </location>
</feature>
<dbReference type="InterPro" id="IPR050351">
    <property type="entry name" value="BphY/WalK/GraS-like"/>
</dbReference>
<evidence type="ECO:0000313" key="11">
    <source>
        <dbReference type="EMBL" id="EEP27680.1"/>
    </source>
</evidence>
<evidence type="ECO:0000313" key="12">
    <source>
        <dbReference type="Proteomes" id="UP000003494"/>
    </source>
</evidence>
<keyword evidence="5" id="KW-0808">Transferase</keyword>
<dbReference type="GO" id="GO:0004721">
    <property type="term" value="F:phosphoprotein phosphatase activity"/>
    <property type="evidence" value="ECO:0007669"/>
    <property type="project" value="TreeGrafter"/>
</dbReference>
<evidence type="ECO:0000256" key="3">
    <source>
        <dbReference type="ARBA" id="ARBA00012438"/>
    </source>
</evidence>
<dbReference type="Gene3D" id="3.30.565.10">
    <property type="entry name" value="Histidine kinase-like ATPase, C-terminal domain"/>
    <property type="match status" value="1"/>
</dbReference>
<keyword evidence="12" id="KW-1185">Reference proteome</keyword>
<dbReference type="InterPro" id="IPR004358">
    <property type="entry name" value="Sig_transdc_His_kin-like_C"/>
</dbReference>
<dbReference type="AlphaFoldDB" id="C4GCI0"/>
<evidence type="ECO:0000256" key="7">
    <source>
        <dbReference type="ARBA" id="ARBA00023012"/>
    </source>
</evidence>
<keyword evidence="9" id="KW-0472">Membrane</keyword>
<dbReference type="Pfam" id="PF00512">
    <property type="entry name" value="HisKA"/>
    <property type="match status" value="1"/>
</dbReference>
<dbReference type="PRINTS" id="PR00344">
    <property type="entry name" value="BCTRLSENSOR"/>
</dbReference>
<keyword evidence="7" id="KW-0902">Two-component regulatory system</keyword>
<dbReference type="SUPFAM" id="SSF55874">
    <property type="entry name" value="ATPase domain of HSP90 chaperone/DNA topoisomerase II/histidine kinase"/>
    <property type="match status" value="1"/>
</dbReference>
<dbReference type="eggNOG" id="COG2205">
    <property type="taxonomic scope" value="Bacteria"/>
</dbReference>
<dbReference type="STRING" id="626523.GCWU000342_01674"/>
<keyword evidence="9" id="KW-1133">Transmembrane helix</keyword>
<dbReference type="PROSITE" id="PS50109">
    <property type="entry name" value="HIS_KIN"/>
    <property type="match status" value="1"/>
</dbReference>
<keyword evidence="6 11" id="KW-0418">Kinase</keyword>
<dbReference type="SUPFAM" id="SSF47384">
    <property type="entry name" value="Homodimeric domain of signal transducing histidine kinase"/>
    <property type="match status" value="1"/>
</dbReference>
<dbReference type="Proteomes" id="UP000003494">
    <property type="component" value="Unassembled WGS sequence"/>
</dbReference>
<dbReference type="CDD" id="cd00082">
    <property type="entry name" value="HisKA"/>
    <property type="match status" value="1"/>
</dbReference>
<dbReference type="PANTHER" id="PTHR45453">
    <property type="entry name" value="PHOSPHATE REGULON SENSOR PROTEIN PHOR"/>
    <property type="match status" value="1"/>
</dbReference>
<gene>
    <name evidence="11" type="ORF">GCWU000342_01674</name>
</gene>
<dbReference type="FunFam" id="3.30.565.10:FF:000006">
    <property type="entry name" value="Sensor histidine kinase WalK"/>
    <property type="match status" value="1"/>
</dbReference>
<comment type="catalytic activity">
    <reaction evidence="1">
        <text>ATP + protein L-histidine = ADP + protein N-phospho-L-histidine.</text>
        <dbReference type="EC" id="2.7.13.3"/>
    </reaction>
</comment>
<dbReference type="SMART" id="SM00388">
    <property type="entry name" value="HisKA"/>
    <property type="match status" value="1"/>
</dbReference>
<comment type="caution">
    <text evidence="11">The sequence shown here is derived from an EMBL/GenBank/DDBJ whole genome shotgun (WGS) entry which is preliminary data.</text>
</comment>
<dbReference type="GO" id="GO:0000155">
    <property type="term" value="F:phosphorelay sensor kinase activity"/>
    <property type="evidence" value="ECO:0007669"/>
    <property type="project" value="InterPro"/>
</dbReference>
<dbReference type="HOGENOM" id="CLU_000445_89_6_9"/>
<evidence type="ECO:0000256" key="4">
    <source>
        <dbReference type="ARBA" id="ARBA00022553"/>
    </source>
</evidence>
<dbReference type="InterPro" id="IPR036097">
    <property type="entry name" value="HisK_dim/P_sf"/>
</dbReference>
<dbReference type="GO" id="GO:0005886">
    <property type="term" value="C:plasma membrane"/>
    <property type="evidence" value="ECO:0007669"/>
    <property type="project" value="TreeGrafter"/>
</dbReference>
<feature type="compositionally biased region" description="Basic and acidic residues" evidence="8">
    <location>
        <begin position="133"/>
        <end position="151"/>
    </location>
</feature>
<dbReference type="InterPro" id="IPR003661">
    <property type="entry name" value="HisK_dim/P_dom"/>
</dbReference>
<dbReference type="EC" id="2.7.13.3" evidence="3"/>
<keyword evidence="4" id="KW-0597">Phosphoprotein</keyword>